<accession>J4G7F2</accession>
<dbReference type="InterPro" id="IPR025451">
    <property type="entry name" value="DUF4211"/>
</dbReference>
<feature type="compositionally biased region" description="Polar residues" evidence="1">
    <location>
        <begin position="10"/>
        <end position="33"/>
    </location>
</feature>
<dbReference type="GeneID" id="24097284"/>
<dbReference type="RefSeq" id="XP_012181656.1">
    <property type="nucleotide sequence ID" value="XM_012326266.1"/>
</dbReference>
<proteinExistence type="predicted"/>
<keyword evidence="4" id="KW-1185">Reference proteome</keyword>
<dbReference type="FunCoup" id="J4G7F2">
    <property type="interactions" value="159"/>
</dbReference>
<feature type="compositionally biased region" description="Acidic residues" evidence="1">
    <location>
        <begin position="251"/>
        <end position="262"/>
    </location>
</feature>
<feature type="compositionally biased region" description="Basic residues" evidence="1">
    <location>
        <begin position="93"/>
        <end position="106"/>
    </location>
</feature>
<dbReference type="OrthoDB" id="21499at2759"/>
<gene>
    <name evidence="3" type="ORF">FIBRA_04468</name>
</gene>
<sequence>MPRKRIVAGNATQRTLDGFLRSSSPIELQTNPHESIRKPRKRQSRKTVSDYNSSSAHILANNDDLSQSSDTGAIHFEQQVTEISSDEDSQKQSPRRPVSKKRKVTARRADSDDEDVAPVASEEEVKGIPVVWKARKTGVKRSQVVVSDSSEEQGSKHRRRKFVKGIRPPSPEENLLNEVDEDKIIEPRLRQRDKKSVFQRNLEKLKRRKRGEVVESPSSSSNEKSDDPVPFRHAKRDRSAESSDQSGAEANADDGGEDEDNFIVEDDSTEAPALPVEFSMSTHQDLVHHFKTICQLFVHVAVHPKKDHAFVMEELLEQQYFIVPLSVTRRKISGMRDSLVTSSTWRPEFKKSLDTYPDFETFRLDFATPSCDACHLGGRMSTILGRLGGRPYDRDSFEHSLFKALLLEIDSLRDGNANGFVRVAYAGSMKPPEDLSDADAIMEWLDSRGVINFEWLKIKEMMESARNLESRARKGEDDLSD</sequence>
<dbReference type="AlphaFoldDB" id="J4G7F2"/>
<dbReference type="GO" id="GO:0005634">
    <property type="term" value="C:nucleus"/>
    <property type="evidence" value="ECO:0007669"/>
    <property type="project" value="TreeGrafter"/>
</dbReference>
<dbReference type="HOGENOM" id="CLU_035430_0_0_1"/>
<feature type="region of interest" description="Disordered" evidence="1">
    <location>
        <begin position="1"/>
        <end position="125"/>
    </location>
</feature>
<evidence type="ECO:0000313" key="4">
    <source>
        <dbReference type="Proteomes" id="UP000006352"/>
    </source>
</evidence>
<dbReference type="PANTHER" id="PTHR14689:SF0">
    <property type="entry name" value="COILED-COIL DOMAIN-CONTAINING PROTEIN 82"/>
    <property type="match status" value="1"/>
</dbReference>
<evidence type="ECO:0000259" key="2">
    <source>
        <dbReference type="Pfam" id="PF13926"/>
    </source>
</evidence>
<feature type="region of interest" description="Disordered" evidence="1">
    <location>
        <begin position="137"/>
        <end position="179"/>
    </location>
</feature>
<evidence type="ECO:0000313" key="3">
    <source>
        <dbReference type="EMBL" id="CCM02373.1"/>
    </source>
</evidence>
<dbReference type="Proteomes" id="UP000006352">
    <property type="component" value="Unassembled WGS sequence"/>
</dbReference>
<feature type="domain" description="DUF4211" evidence="2">
    <location>
        <begin position="261"/>
        <end position="396"/>
    </location>
</feature>
<evidence type="ECO:0000256" key="1">
    <source>
        <dbReference type="SAM" id="MobiDB-lite"/>
    </source>
</evidence>
<protein>
    <recommendedName>
        <fullName evidence="2">DUF4211 domain-containing protein</fullName>
    </recommendedName>
</protein>
<dbReference type="STRING" id="599839.J4G7F2"/>
<dbReference type="InParanoid" id="J4G7F2"/>
<name>J4G7F2_9APHY</name>
<feature type="region of interest" description="Disordered" evidence="1">
    <location>
        <begin position="207"/>
        <end position="262"/>
    </location>
</feature>
<dbReference type="PANTHER" id="PTHR14689">
    <property type="entry name" value="PHORBOL-ESTER_DAG-TYPE DOMAIN-CONTAINING PROTEIN"/>
    <property type="match status" value="1"/>
</dbReference>
<organism evidence="3 4">
    <name type="scientific">Fibroporia radiculosa</name>
    <dbReference type="NCBI Taxonomy" id="599839"/>
    <lineage>
        <taxon>Eukaryota</taxon>
        <taxon>Fungi</taxon>
        <taxon>Dikarya</taxon>
        <taxon>Basidiomycota</taxon>
        <taxon>Agaricomycotina</taxon>
        <taxon>Agaricomycetes</taxon>
        <taxon>Polyporales</taxon>
        <taxon>Fibroporiaceae</taxon>
        <taxon>Fibroporia</taxon>
    </lineage>
</organism>
<dbReference type="EMBL" id="HE797078">
    <property type="protein sequence ID" value="CCM02373.1"/>
    <property type="molecule type" value="Genomic_DNA"/>
</dbReference>
<reference evidence="3 4" key="1">
    <citation type="journal article" date="2012" name="Appl. Environ. Microbiol.">
        <title>Short-read sequencing for genomic analysis of the brown rot fungus Fibroporia radiculosa.</title>
        <authorList>
            <person name="Tang J.D."/>
            <person name="Perkins A.D."/>
            <person name="Sonstegard T.S."/>
            <person name="Schroeder S.G."/>
            <person name="Burgess S.C."/>
            <person name="Diehl S.V."/>
        </authorList>
    </citation>
    <scope>NUCLEOTIDE SEQUENCE [LARGE SCALE GENOMIC DNA]</scope>
    <source>
        <strain evidence="3 4">TFFH 294</strain>
    </source>
</reference>
<dbReference type="Pfam" id="PF13926">
    <property type="entry name" value="DUF4211"/>
    <property type="match status" value="1"/>
</dbReference>